<reference evidence="5" key="1">
    <citation type="journal article" date="2014" name="Front. Microbiol.">
        <title>High frequency of phylogenetically diverse reductive dehalogenase-homologous genes in deep subseafloor sedimentary metagenomes.</title>
        <authorList>
            <person name="Kawai M."/>
            <person name="Futagami T."/>
            <person name="Toyoda A."/>
            <person name="Takaki Y."/>
            <person name="Nishi S."/>
            <person name="Hori S."/>
            <person name="Arai W."/>
            <person name="Tsubouchi T."/>
            <person name="Morono Y."/>
            <person name="Uchiyama I."/>
            <person name="Ito T."/>
            <person name="Fujiyama A."/>
            <person name="Inagaki F."/>
            <person name="Takami H."/>
        </authorList>
    </citation>
    <scope>NUCLEOTIDE SEQUENCE</scope>
    <source>
        <strain evidence="5">Expedition CK06-06</strain>
    </source>
</reference>
<feature type="non-terminal residue" evidence="5">
    <location>
        <position position="1"/>
    </location>
</feature>
<gene>
    <name evidence="5" type="ORF">S12H4_55423</name>
</gene>
<evidence type="ECO:0000256" key="2">
    <source>
        <dbReference type="ARBA" id="ARBA00022525"/>
    </source>
</evidence>
<dbReference type="EMBL" id="BARW01035550">
    <property type="protein sequence ID" value="GAJ21220.1"/>
    <property type="molecule type" value="Genomic_DNA"/>
</dbReference>
<keyword evidence="2" id="KW-0964">Secreted</keyword>
<dbReference type="GO" id="GO:0005576">
    <property type="term" value="C:extracellular region"/>
    <property type="evidence" value="ECO:0007669"/>
    <property type="project" value="UniProtKB-SubCell"/>
</dbReference>
<accession>X1W126</accession>
<feature type="non-terminal residue" evidence="5">
    <location>
        <position position="222"/>
    </location>
</feature>
<evidence type="ECO:0000259" key="4">
    <source>
        <dbReference type="Pfam" id="PF24517"/>
    </source>
</evidence>
<organism evidence="5">
    <name type="scientific">marine sediment metagenome</name>
    <dbReference type="NCBI Taxonomy" id="412755"/>
    <lineage>
        <taxon>unclassified sequences</taxon>
        <taxon>metagenomes</taxon>
        <taxon>ecological metagenomes</taxon>
    </lineage>
</organism>
<comment type="caution">
    <text evidence="5">The sequence shown here is derived from an EMBL/GenBank/DDBJ whole genome shotgun (WGS) entry which is preliminary data.</text>
</comment>
<keyword evidence="3" id="KW-0732">Signal</keyword>
<dbReference type="AlphaFoldDB" id="X1W126"/>
<protein>
    <recommendedName>
        <fullName evidence="4">Carbohydrate-binding module family 96 domain-containing protein</fullName>
    </recommendedName>
</protein>
<evidence type="ECO:0000313" key="5">
    <source>
        <dbReference type="EMBL" id="GAJ21220.1"/>
    </source>
</evidence>
<feature type="domain" description="Carbohydrate-binding module family 96" evidence="4">
    <location>
        <begin position="80"/>
        <end position="170"/>
    </location>
</feature>
<proteinExistence type="predicted"/>
<comment type="subcellular location">
    <subcellularLocation>
        <location evidence="1">Secreted</location>
    </subcellularLocation>
</comment>
<dbReference type="InterPro" id="IPR055372">
    <property type="entry name" value="CBM96"/>
</dbReference>
<dbReference type="NCBIfam" id="NF033679">
    <property type="entry name" value="DNRLRE_dom"/>
    <property type="match status" value="1"/>
</dbReference>
<dbReference type="Pfam" id="PF24517">
    <property type="entry name" value="CBM96"/>
    <property type="match status" value="1"/>
</dbReference>
<evidence type="ECO:0000256" key="3">
    <source>
        <dbReference type="ARBA" id="ARBA00022729"/>
    </source>
</evidence>
<sequence length="222" mass="23985">IAPASISFPFSTQGITRQGNTLFHNGKQVVILARPHAVDAEGTERDVDISFSGGEVTLSLDTSGLVFPIDVDPTELVVQPPAKDTDLQEIAPDGNHGYLIELWLNNGANAAQRPILEFDISELPGGATIISASLELYYYSYTLFDPDGLTIWAYKLTRTDWVELQATWNSYKTGSAWTAAGGDYVTSDPAGGSTTFPADYGWMTWNVLAIAQDAYDGSNPAE</sequence>
<name>X1W126_9ZZZZ</name>
<evidence type="ECO:0000256" key="1">
    <source>
        <dbReference type="ARBA" id="ARBA00004613"/>
    </source>
</evidence>